<proteinExistence type="predicted"/>
<dbReference type="VEuPathDB" id="FungiDB:CC1G_10607"/>
<name>A8P8Q3_COPC7</name>
<accession>A8P8Q3</accession>
<organism evidence="2 3">
    <name type="scientific">Coprinopsis cinerea (strain Okayama-7 / 130 / ATCC MYA-4618 / FGSC 9003)</name>
    <name type="common">Inky cap fungus</name>
    <name type="synonym">Hormographiella aspergillata</name>
    <dbReference type="NCBI Taxonomy" id="240176"/>
    <lineage>
        <taxon>Eukaryota</taxon>
        <taxon>Fungi</taxon>
        <taxon>Dikarya</taxon>
        <taxon>Basidiomycota</taxon>
        <taxon>Agaricomycotina</taxon>
        <taxon>Agaricomycetes</taxon>
        <taxon>Agaricomycetidae</taxon>
        <taxon>Agaricales</taxon>
        <taxon>Agaricineae</taxon>
        <taxon>Psathyrellaceae</taxon>
        <taxon>Coprinopsis</taxon>
    </lineage>
</organism>
<evidence type="ECO:0000256" key="1">
    <source>
        <dbReference type="SAM" id="MobiDB-lite"/>
    </source>
</evidence>
<protein>
    <submittedName>
        <fullName evidence="2">Uncharacterized protein</fullName>
    </submittedName>
</protein>
<evidence type="ECO:0000313" key="3">
    <source>
        <dbReference type="Proteomes" id="UP000001861"/>
    </source>
</evidence>
<dbReference type="RefSeq" id="XP_001839614.2">
    <property type="nucleotide sequence ID" value="XM_001839562.2"/>
</dbReference>
<dbReference type="EMBL" id="AACS02000011">
    <property type="protein sequence ID" value="EAU82205.2"/>
    <property type="molecule type" value="Genomic_DNA"/>
</dbReference>
<gene>
    <name evidence="2" type="ORF">CC1G_10607</name>
</gene>
<dbReference type="InParanoid" id="A8P8Q3"/>
<feature type="region of interest" description="Disordered" evidence="1">
    <location>
        <begin position="50"/>
        <end position="69"/>
    </location>
</feature>
<dbReference type="HOGENOM" id="CLU_2775842_0_0_1"/>
<sequence>MPQWQWKESFDEETEVQFGDVYWENIYHRVSSFMHYKHDRASPYLMGTQQRERVNRSADSTLGMNGRDA</sequence>
<keyword evidence="3" id="KW-1185">Reference proteome</keyword>
<dbReference type="AlphaFoldDB" id="A8P8Q3"/>
<dbReference type="Proteomes" id="UP000001861">
    <property type="component" value="Unassembled WGS sequence"/>
</dbReference>
<dbReference type="KEGG" id="cci:CC1G_10607"/>
<comment type="caution">
    <text evidence="2">The sequence shown here is derived from an EMBL/GenBank/DDBJ whole genome shotgun (WGS) entry which is preliminary data.</text>
</comment>
<evidence type="ECO:0000313" key="2">
    <source>
        <dbReference type="EMBL" id="EAU82205.2"/>
    </source>
</evidence>
<dbReference type="GeneID" id="6016232"/>
<reference evidence="2 3" key="1">
    <citation type="journal article" date="2010" name="Proc. Natl. Acad. Sci. U.S.A.">
        <title>Insights into evolution of multicellular fungi from the assembled chromosomes of the mushroom Coprinopsis cinerea (Coprinus cinereus).</title>
        <authorList>
            <person name="Stajich J.E."/>
            <person name="Wilke S.K."/>
            <person name="Ahren D."/>
            <person name="Au C.H."/>
            <person name="Birren B.W."/>
            <person name="Borodovsky M."/>
            <person name="Burns C."/>
            <person name="Canback B."/>
            <person name="Casselton L.A."/>
            <person name="Cheng C.K."/>
            <person name="Deng J."/>
            <person name="Dietrich F.S."/>
            <person name="Fargo D.C."/>
            <person name="Farman M.L."/>
            <person name="Gathman A.C."/>
            <person name="Goldberg J."/>
            <person name="Guigo R."/>
            <person name="Hoegger P.J."/>
            <person name="Hooker J.B."/>
            <person name="Huggins A."/>
            <person name="James T.Y."/>
            <person name="Kamada T."/>
            <person name="Kilaru S."/>
            <person name="Kodira C."/>
            <person name="Kues U."/>
            <person name="Kupfer D."/>
            <person name="Kwan H.S."/>
            <person name="Lomsadze A."/>
            <person name="Li W."/>
            <person name="Lilly W.W."/>
            <person name="Ma L.J."/>
            <person name="Mackey A.J."/>
            <person name="Manning G."/>
            <person name="Martin F."/>
            <person name="Muraguchi H."/>
            <person name="Natvig D.O."/>
            <person name="Palmerini H."/>
            <person name="Ramesh M.A."/>
            <person name="Rehmeyer C.J."/>
            <person name="Roe B.A."/>
            <person name="Shenoy N."/>
            <person name="Stanke M."/>
            <person name="Ter-Hovhannisyan V."/>
            <person name="Tunlid A."/>
            <person name="Velagapudi R."/>
            <person name="Vision T.J."/>
            <person name="Zeng Q."/>
            <person name="Zolan M.E."/>
            <person name="Pukkila P.J."/>
        </authorList>
    </citation>
    <scope>NUCLEOTIDE SEQUENCE [LARGE SCALE GENOMIC DNA]</scope>
    <source>
        <strain evidence="3">Okayama-7 / 130 / ATCC MYA-4618 / FGSC 9003</strain>
    </source>
</reference>